<gene>
    <name evidence="1" type="ORF">N7G274_004584</name>
</gene>
<evidence type="ECO:0008006" key="3">
    <source>
        <dbReference type="Google" id="ProtNLM"/>
    </source>
</evidence>
<dbReference type="EMBL" id="JBEFKJ010000013">
    <property type="protein sequence ID" value="KAL2042824.1"/>
    <property type="molecule type" value="Genomic_DNA"/>
</dbReference>
<dbReference type="Proteomes" id="UP001590950">
    <property type="component" value="Unassembled WGS sequence"/>
</dbReference>
<reference evidence="1 2" key="1">
    <citation type="submission" date="2024-09" db="EMBL/GenBank/DDBJ databases">
        <title>Rethinking Asexuality: The Enigmatic Case of Functional Sexual Genes in Lepraria (Stereocaulaceae).</title>
        <authorList>
            <person name="Doellman M."/>
            <person name="Sun Y."/>
            <person name="Barcenas-Pena A."/>
            <person name="Lumbsch H.T."/>
            <person name="Grewe F."/>
        </authorList>
    </citation>
    <scope>NUCLEOTIDE SEQUENCE [LARGE SCALE GENOMIC DNA]</scope>
    <source>
        <strain evidence="1 2">Mercado 3170</strain>
    </source>
</reference>
<sequence>MPLRLARCELADAAFKAALEYLDKDPFFHRYHGTKSLADVRKAQDAVYDFSLEVVQHKFPPPVYLKVL</sequence>
<keyword evidence="2" id="KW-1185">Reference proteome</keyword>
<proteinExistence type="predicted"/>
<evidence type="ECO:0000313" key="1">
    <source>
        <dbReference type="EMBL" id="KAL2042824.1"/>
    </source>
</evidence>
<name>A0ABR4AAB4_9LECA</name>
<accession>A0ABR4AAB4</accession>
<comment type="caution">
    <text evidence="1">The sequence shown here is derived from an EMBL/GenBank/DDBJ whole genome shotgun (WGS) entry which is preliminary data.</text>
</comment>
<organism evidence="1 2">
    <name type="scientific">Stereocaulon virgatum</name>
    <dbReference type="NCBI Taxonomy" id="373712"/>
    <lineage>
        <taxon>Eukaryota</taxon>
        <taxon>Fungi</taxon>
        <taxon>Dikarya</taxon>
        <taxon>Ascomycota</taxon>
        <taxon>Pezizomycotina</taxon>
        <taxon>Lecanoromycetes</taxon>
        <taxon>OSLEUM clade</taxon>
        <taxon>Lecanoromycetidae</taxon>
        <taxon>Lecanorales</taxon>
        <taxon>Lecanorineae</taxon>
        <taxon>Stereocaulaceae</taxon>
        <taxon>Stereocaulon</taxon>
    </lineage>
</organism>
<protein>
    <recommendedName>
        <fullName evidence="3">HEPN domain-containing protein</fullName>
    </recommendedName>
</protein>
<evidence type="ECO:0000313" key="2">
    <source>
        <dbReference type="Proteomes" id="UP001590950"/>
    </source>
</evidence>